<gene>
    <name evidence="2" type="ORF">FH969_14740</name>
</gene>
<dbReference type="GO" id="GO:0007165">
    <property type="term" value="P:signal transduction"/>
    <property type="evidence" value="ECO:0007669"/>
    <property type="project" value="TreeGrafter"/>
</dbReference>
<comment type="caution">
    <text evidence="2">The sequence shown here is derived from an EMBL/GenBank/DDBJ whole genome shotgun (WGS) entry which is preliminary data.</text>
</comment>
<evidence type="ECO:0000313" key="3">
    <source>
        <dbReference type="Proteomes" id="UP000313849"/>
    </source>
</evidence>
<keyword evidence="3" id="KW-1185">Reference proteome</keyword>
<dbReference type="GO" id="GO:0008934">
    <property type="term" value="F:inositol monophosphate 1-phosphatase activity"/>
    <property type="evidence" value="ECO:0007669"/>
    <property type="project" value="TreeGrafter"/>
</dbReference>
<name>A0A5C5BAC2_9MICO</name>
<sequence>MVDMTHLSPALDDPTTTADAQLAVAAVRAGLAAIRAADSRAVVAVKAHPADLLTATDLAAEEAIRGVLAASDLPVQGEEGSPDLTVPDRWIVDPVDGTANFVAGIGLVASTVALARGGAPVAGATGEVESGRVVWSARGLGTWEVLDGEPPVRAHTSDGELATGCITVGDFSWTNTGPWPLERRAALTTAVAARVGRLRMVGSSATELSWVATGRTSAAILYGNHPWDTGAGALAVREAGGVVLDLAGAEWSFASESVLAAGSEAVARELLDAIRGV</sequence>
<dbReference type="SUPFAM" id="SSF56655">
    <property type="entry name" value="Carbohydrate phosphatase"/>
    <property type="match status" value="1"/>
</dbReference>
<proteinExistence type="predicted"/>
<accession>A0A5C5BAC2</accession>
<evidence type="ECO:0000313" key="2">
    <source>
        <dbReference type="EMBL" id="TNU72814.1"/>
    </source>
</evidence>
<dbReference type="CDD" id="cd01637">
    <property type="entry name" value="IMPase_like"/>
    <property type="match status" value="1"/>
</dbReference>
<feature type="binding site" evidence="1">
    <location>
        <position position="78"/>
    </location>
    <ligand>
        <name>Mg(2+)</name>
        <dbReference type="ChEBI" id="CHEBI:18420"/>
        <label>1</label>
        <note>catalytic</note>
    </ligand>
</feature>
<dbReference type="GO" id="GO:0006020">
    <property type="term" value="P:inositol metabolic process"/>
    <property type="evidence" value="ECO:0007669"/>
    <property type="project" value="TreeGrafter"/>
</dbReference>
<dbReference type="Pfam" id="PF00459">
    <property type="entry name" value="Inositol_P"/>
    <property type="match status" value="1"/>
</dbReference>
<dbReference type="Proteomes" id="UP000313849">
    <property type="component" value="Unassembled WGS sequence"/>
</dbReference>
<protein>
    <submittedName>
        <fullName evidence="2">Inositol monophosphatase family protein</fullName>
    </submittedName>
</protein>
<dbReference type="AlphaFoldDB" id="A0A5C5BAC2"/>
<dbReference type="PRINTS" id="PR00377">
    <property type="entry name" value="IMPHPHTASES"/>
</dbReference>
<dbReference type="EMBL" id="VENP01000107">
    <property type="protein sequence ID" value="TNU72814.1"/>
    <property type="molecule type" value="Genomic_DNA"/>
</dbReference>
<feature type="binding site" evidence="1">
    <location>
        <position position="93"/>
    </location>
    <ligand>
        <name>Mg(2+)</name>
        <dbReference type="ChEBI" id="CHEBI:18420"/>
        <label>2</label>
    </ligand>
</feature>
<dbReference type="Gene3D" id="3.40.190.80">
    <property type="match status" value="1"/>
</dbReference>
<dbReference type="PANTHER" id="PTHR20854:SF4">
    <property type="entry name" value="INOSITOL-1-MONOPHOSPHATASE-RELATED"/>
    <property type="match status" value="1"/>
</dbReference>
<organism evidence="2 3">
    <name type="scientific">Miniimonas arenae</name>
    <dbReference type="NCBI Taxonomy" id="676201"/>
    <lineage>
        <taxon>Bacteria</taxon>
        <taxon>Bacillati</taxon>
        <taxon>Actinomycetota</taxon>
        <taxon>Actinomycetes</taxon>
        <taxon>Micrococcales</taxon>
        <taxon>Beutenbergiaceae</taxon>
        <taxon>Miniimonas</taxon>
    </lineage>
</organism>
<dbReference type="InterPro" id="IPR000760">
    <property type="entry name" value="Inositol_monophosphatase-like"/>
</dbReference>
<dbReference type="Gene3D" id="3.30.540.10">
    <property type="entry name" value="Fructose-1,6-Bisphosphatase, subunit A, domain 1"/>
    <property type="match status" value="1"/>
</dbReference>
<keyword evidence="1" id="KW-0479">Metal-binding</keyword>
<feature type="binding site" evidence="1">
    <location>
        <position position="96"/>
    </location>
    <ligand>
        <name>Mg(2+)</name>
        <dbReference type="ChEBI" id="CHEBI:18420"/>
        <label>1</label>
        <note>catalytic</note>
    </ligand>
</feature>
<comment type="cofactor">
    <cofactor evidence="1">
        <name>Mg(2+)</name>
        <dbReference type="ChEBI" id="CHEBI:18420"/>
    </cofactor>
</comment>
<evidence type="ECO:0000256" key="1">
    <source>
        <dbReference type="PIRSR" id="PIRSR600760-2"/>
    </source>
</evidence>
<dbReference type="OrthoDB" id="9772456at2"/>
<dbReference type="PANTHER" id="PTHR20854">
    <property type="entry name" value="INOSITOL MONOPHOSPHATASE"/>
    <property type="match status" value="1"/>
</dbReference>
<feature type="binding site" evidence="1">
    <location>
        <position position="228"/>
    </location>
    <ligand>
        <name>Mg(2+)</name>
        <dbReference type="ChEBI" id="CHEBI:18420"/>
        <label>1</label>
        <note>catalytic</note>
    </ligand>
</feature>
<dbReference type="GO" id="GO:0046872">
    <property type="term" value="F:metal ion binding"/>
    <property type="evidence" value="ECO:0007669"/>
    <property type="project" value="UniProtKB-KW"/>
</dbReference>
<keyword evidence="1" id="KW-0460">Magnesium</keyword>
<reference evidence="2 3" key="1">
    <citation type="submission" date="2019-06" db="EMBL/GenBank/DDBJ databases">
        <title>Draft genome sequence of Miniimonas arenae KCTC 19750T isolated from sea sand.</title>
        <authorList>
            <person name="Park S.-J."/>
        </authorList>
    </citation>
    <scope>NUCLEOTIDE SEQUENCE [LARGE SCALE GENOMIC DNA]</scope>
    <source>
        <strain evidence="2 3">KCTC 19750</strain>
    </source>
</reference>